<feature type="non-terminal residue" evidence="6">
    <location>
        <position position="218"/>
    </location>
</feature>
<dbReference type="KEGG" id="mpp:MICPUCDRAFT_18763"/>
<name>C1MVJ2_MICPC</name>
<gene>
    <name evidence="6" type="ORF">MICPUCDRAFT_18763</name>
</gene>
<evidence type="ECO:0000313" key="6">
    <source>
        <dbReference type="EMBL" id="EEH55713.1"/>
    </source>
</evidence>
<dbReference type="GO" id="GO:0005634">
    <property type="term" value="C:nucleus"/>
    <property type="evidence" value="ECO:0007669"/>
    <property type="project" value="UniProtKB-SubCell"/>
</dbReference>
<dbReference type="RefSeq" id="XP_003059761.1">
    <property type="nucleotide sequence ID" value="XM_003059715.1"/>
</dbReference>
<organism evidence="7">
    <name type="scientific">Micromonas pusilla (strain CCMP1545)</name>
    <name type="common">Picoplanktonic green alga</name>
    <dbReference type="NCBI Taxonomy" id="564608"/>
    <lineage>
        <taxon>Eukaryota</taxon>
        <taxon>Viridiplantae</taxon>
        <taxon>Chlorophyta</taxon>
        <taxon>Mamiellophyceae</taxon>
        <taxon>Mamiellales</taxon>
        <taxon>Mamiellaceae</taxon>
        <taxon>Micromonas</taxon>
    </lineage>
</organism>
<protein>
    <submittedName>
        <fullName evidence="6">Predicted protein</fullName>
    </submittedName>
</protein>
<dbReference type="InterPro" id="IPR010301">
    <property type="entry name" value="RRP1"/>
</dbReference>
<dbReference type="EMBL" id="GG663741">
    <property type="protein sequence ID" value="EEH55713.1"/>
    <property type="molecule type" value="Genomic_DNA"/>
</dbReference>
<dbReference type="Pfam" id="PF05997">
    <property type="entry name" value="Nop52"/>
    <property type="match status" value="1"/>
</dbReference>
<reference evidence="6 7" key="1">
    <citation type="journal article" date="2009" name="Science">
        <title>Green evolution and dynamic adaptations revealed by genomes of the marine picoeukaryotes Micromonas.</title>
        <authorList>
            <person name="Worden A.Z."/>
            <person name="Lee J.H."/>
            <person name="Mock T."/>
            <person name="Rouze P."/>
            <person name="Simmons M.P."/>
            <person name="Aerts A.L."/>
            <person name="Allen A.E."/>
            <person name="Cuvelier M.L."/>
            <person name="Derelle E."/>
            <person name="Everett M.V."/>
            <person name="Foulon E."/>
            <person name="Grimwood J."/>
            <person name="Gundlach H."/>
            <person name="Henrissat B."/>
            <person name="Napoli C."/>
            <person name="McDonald S.M."/>
            <person name="Parker M.S."/>
            <person name="Rombauts S."/>
            <person name="Salamov A."/>
            <person name="Von Dassow P."/>
            <person name="Badger J.H."/>
            <person name="Coutinho P.M."/>
            <person name="Demir E."/>
            <person name="Dubchak I."/>
            <person name="Gentemann C."/>
            <person name="Eikrem W."/>
            <person name="Gready J.E."/>
            <person name="John U."/>
            <person name="Lanier W."/>
            <person name="Lindquist E.A."/>
            <person name="Lucas S."/>
            <person name="Mayer K.F."/>
            <person name="Moreau H."/>
            <person name="Not F."/>
            <person name="Otillar R."/>
            <person name="Panaud O."/>
            <person name="Pangilinan J."/>
            <person name="Paulsen I."/>
            <person name="Piegu B."/>
            <person name="Poliakov A."/>
            <person name="Robbens S."/>
            <person name="Schmutz J."/>
            <person name="Toulza E."/>
            <person name="Wyss T."/>
            <person name="Zelensky A."/>
            <person name="Zhou K."/>
            <person name="Armbrust E.V."/>
            <person name="Bhattacharya D."/>
            <person name="Goodenough U.W."/>
            <person name="Van de Peer Y."/>
            <person name="Grigoriev I.V."/>
        </authorList>
    </citation>
    <scope>NUCLEOTIDE SEQUENCE [LARGE SCALE GENOMIC DNA]</scope>
    <source>
        <strain evidence="6 7">CCMP1545</strain>
    </source>
</reference>
<evidence type="ECO:0000256" key="5">
    <source>
        <dbReference type="SAM" id="MobiDB-lite"/>
    </source>
</evidence>
<keyword evidence="4" id="KW-0539">Nucleus</keyword>
<proteinExistence type="inferred from homology"/>
<evidence type="ECO:0000256" key="3">
    <source>
        <dbReference type="ARBA" id="ARBA00022552"/>
    </source>
</evidence>
<dbReference type="AlphaFoldDB" id="C1MVJ2"/>
<dbReference type="GeneID" id="9685486"/>
<dbReference type="Proteomes" id="UP000001876">
    <property type="component" value="Unassembled WGS sequence"/>
</dbReference>
<dbReference type="eggNOG" id="KOG3911">
    <property type="taxonomic scope" value="Eukaryota"/>
</dbReference>
<dbReference type="STRING" id="564608.C1MVJ2"/>
<dbReference type="OMA" id="AMWFSDR"/>
<dbReference type="OrthoDB" id="2019504at2759"/>
<comment type="similarity">
    <text evidence="2">Belongs to the RRP1 family.</text>
</comment>
<accession>C1MVJ2</accession>
<keyword evidence="3" id="KW-0698">rRNA processing</keyword>
<evidence type="ECO:0000256" key="2">
    <source>
        <dbReference type="ARBA" id="ARBA00006374"/>
    </source>
</evidence>
<dbReference type="PANTHER" id="PTHR13026">
    <property type="entry name" value="NNP-1 PROTEIN NOVEL NUCLEAR PROTEIN 1 NOP52"/>
    <property type="match status" value="1"/>
</dbReference>
<evidence type="ECO:0000256" key="1">
    <source>
        <dbReference type="ARBA" id="ARBA00004123"/>
    </source>
</evidence>
<keyword evidence="7" id="KW-1185">Reference proteome</keyword>
<feature type="region of interest" description="Disordered" evidence="5">
    <location>
        <begin position="1"/>
        <end position="49"/>
    </location>
</feature>
<sequence length="218" mass="24241">MSGTAKKFPGPAPEINKPKRATPYVPKLPKDGGGGAGASSSSNGANPFARQLASGDKEVRDATFAALAKWLNARKDVPMLDMKKIWKGLFYAMWHADGWDVQEELAERMGEAVHEMKHKVALCYLGVFYITARREWIGIDRHRMDKYLRLVRRMTSHALRYCANRDWAEGATSDVSQMFTRAAMAPASAPNAPSERGVVDVGLRLHLAEVFVPELRKV</sequence>
<evidence type="ECO:0000313" key="7">
    <source>
        <dbReference type="Proteomes" id="UP000001876"/>
    </source>
</evidence>
<evidence type="ECO:0000256" key="4">
    <source>
        <dbReference type="ARBA" id="ARBA00023242"/>
    </source>
</evidence>
<dbReference type="GO" id="GO:0030688">
    <property type="term" value="C:preribosome, small subunit precursor"/>
    <property type="evidence" value="ECO:0007669"/>
    <property type="project" value="InterPro"/>
</dbReference>
<dbReference type="PANTHER" id="PTHR13026:SF0">
    <property type="entry name" value="RIBOSOMAL RNA PROCESSING 1B"/>
    <property type="match status" value="1"/>
</dbReference>
<comment type="subcellular location">
    <subcellularLocation>
        <location evidence="1">Nucleus</location>
    </subcellularLocation>
</comment>
<dbReference type="GO" id="GO:0006364">
    <property type="term" value="P:rRNA processing"/>
    <property type="evidence" value="ECO:0007669"/>
    <property type="project" value="UniProtKB-KW"/>
</dbReference>